<evidence type="ECO:0000256" key="1">
    <source>
        <dbReference type="SAM" id="SignalP"/>
    </source>
</evidence>
<dbReference type="Proteomes" id="UP001229355">
    <property type="component" value="Chromosome 2"/>
</dbReference>
<accession>A0ABY8DQK2</accession>
<evidence type="ECO:0008006" key="4">
    <source>
        <dbReference type="Google" id="ProtNLM"/>
    </source>
</evidence>
<proteinExistence type="predicted"/>
<name>A0ABY8DQK2_9HYPH</name>
<sequence length="291" mass="31220">MARASTVAAVGITLLFMLEATASGRDTFPTQASAGTPPGWIPTKSIVGDYWVRTPGTVIEDLQITDGDLIIDAPNVTVRRVELRGGRIDNLPGTRCRNGLVIEDTTVTRSARETRDSNQPVIGTGGYTARNVKIDNVPEGFRVGGGSDDGCGPVIIEDTYVRIVPPDVCRDWHGDGIQGYDGPPLTVRNVALKLVEVHDCGGTAPFFYPHSQGNSSVEIDRLLVDGGGYPFRLGMRGSVRNLKIVDNSWGYGPIDVKCAVVTTWDAKIVVLDAQGQPIDLRMQPCNTEDGG</sequence>
<evidence type="ECO:0000313" key="2">
    <source>
        <dbReference type="EMBL" id="WEX91241.1"/>
    </source>
</evidence>
<gene>
    <name evidence="2" type="ORF">PZN02_004885</name>
</gene>
<dbReference type="SUPFAM" id="SSF51126">
    <property type="entry name" value="Pectin lyase-like"/>
    <property type="match status" value="1"/>
</dbReference>
<dbReference type="EMBL" id="CP120374">
    <property type="protein sequence ID" value="WEX91241.1"/>
    <property type="molecule type" value="Genomic_DNA"/>
</dbReference>
<dbReference type="RefSeq" id="WP_280663208.1">
    <property type="nucleotide sequence ID" value="NZ_CP120374.1"/>
</dbReference>
<feature type="chain" id="PRO_5046526764" description="Right handed beta helix region" evidence="1">
    <location>
        <begin position="23"/>
        <end position="291"/>
    </location>
</feature>
<dbReference type="InterPro" id="IPR011050">
    <property type="entry name" value="Pectin_lyase_fold/virulence"/>
</dbReference>
<evidence type="ECO:0000313" key="3">
    <source>
        <dbReference type="Proteomes" id="UP001229355"/>
    </source>
</evidence>
<feature type="signal peptide" evidence="1">
    <location>
        <begin position="1"/>
        <end position="22"/>
    </location>
</feature>
<organism evidence="2 3">
    <name type="scientific">Sinorhizobium garamanticum</name>
    <dbReference type="NCBI Taxonomy" id="680247"/>
    <lineage>
        <taxon>Bacteria</taxon>
        <taxon>Pseudomonadati</taxon>
        <taxon>Pseudomonadota</taxon>
        <taxon>Alphaproteobacteria</taxon>
        <taxon>Hyphomicrobiales</taxon>
        <taxon>Rhizobiaceae</taxon>
        <taxon>Sinorhizobium/Ensifer group</taxon>
        <taxon>Sinorhizobium</taxon>
    </lineage>
</organism>
<reference evidence="2 3" key="1">
    <citation type="submission" date="2023-03" db="EMBL/GenBank/DDBJ databases">
        <authorList>
            <person name="Kaur S."/>
            <person name="Espinosa-Saiz D."/>
            <person name="Velazquez E."/>
            <person name="Menendez E."/>
            <person name="diCenzo G.C."/>
        </authorList>
    </citation>
    <scope>NUCLEOTIDE SEQUENCE [LARGE SCALE GENOMIC DNA]</scope>
    <source>
        <strain evidence="2 3">LMG 24692</strain>
    </source>
</reference>
<protein>
    <recommendedName>
        <fullName evidence="4">Right handed beta helix region</fullName>
    </recommendedName>
</protein>
<keyword evidence="3" id="KW-1185">Reference proteome</keyword>
<keyword evidence="1" id="KW-0732">Signal</keyword>